<dbReference type="Gene3D" id="2.30.110.10">
    <property type="entry name" value="Electron Transport, Fmn-binding Protein, Chain A"/>
    <property type="match status" value="1"/>
</dbReference>
<evidence type="ECO:0000313" key="1">
    <source>
        <dbReference type="EMBL" id="GAG96664.1"/>
    </source>
</evidence>
<reference evidence="1" key="1">
    <citation type="journal article" date="2014" name="Front. Microbiol.">
        <title>High frequency of phylogenetically diverse reductive dehalogenase-homologous genes in deep subseafloor sedimentary metagenomes.</title>
        <authorList>
            <person name="Kawai M."/>
            <person name="Futagami T."/>
            <person name="Toyoda A."/>
            <person name="Takaki Y."/>
            <person name="Nishi S."/>
            <person name="Hori S."/>
            <person name="Arai W."/>
            <person name="Tsubouchi T."/>
            <person name="Morono Y."/>
            <person name="Uchiyama I."/>
            <person name="Ito T."/>
            <person name="Fujiyama A."/>
            <person name="Inagaki F."/>
            <person name="Takami H."/>
        </authorList>
    </citation>
    <scope>NUCLEOTIDE SEQUENCE</scope>
    <source>
        <strain evidence="1">Expedition CK06-06</strain>
    </source>
</reference>
<name>X1BL80_9ZZZZ</name>
<feature type="non-terminal residue" evidence="1">
    <location>
        <position position="1"/>
    </location>
</feature>
<gene>
    <name evidence="1" type="ORF">S01H4_51088</name>
</gene>
<sequence length="251" mass="27204">LSLEAADEHTIIFGEMMIWKTRRNLEADARVSILVLSADLRGWTVRGRFVEFQRGGAYFDHIMESESIRYNAYSGIRSAGVIQVLDVARTFKLSQAGLLIDTARSRWLARRLSRNGSEGGAMPLQVREKFSRLKAAKVAAYLDASGHPDCLPALPLAPAGPARLVWGGHALEDLTDLTPGSPLAAAVEVQERCDDEEPILSVHPADRLLDGDLMAGAAVVVRDDKVSEPLLSERAAGGNQQVVQGATVHVD</sequence>
<dbReference type="InterPro" id="IPR012349">
    <property type="entry name" value="Split_barrel_FMN-bd"/>
</dbReference>
<protein>
    <recommendedName>
        <fullName evidence="2">Pyridoxamine 5'-phosphate oxidase putative domain-containing protein</fullName>
    </recommendedName>
</protein>
<proteinExistence type="predicted"/>
<evidence type="ECO:0008006" key="2">
    <source>
        <dbReference type="Google" id="ProtNLM"/>
    </source>
</evidence>
<organism evidence="1">
    <name type="scientific">marine sediment metagenome</name>
    <dbReference type="NCBI Taxonomy" id="412755"/>
    <lineage>
        <taxon>unclassified sequences</taxon>
        <taxon>metagenomes</taxon>
        <taxon>ecological metagenomes</taxon>
    </lineage>
</organism>
<dbReference type="AlphaFoldDB" id="X1BL80"/>
<comment type="caution">
    <text evidence="1">The sequence shown here is derived from an EMBL/GenBank/DDBJ whole genome shotgun (WGS) entry which is preliminary data.</text>
</comment>
<accession>X1BL80</accession>
<dbReference type="SUPFAM" id="SSF50475">
    <property type="entry name" value="FMN-binding split barrel"/>
    <property type="match status" value="1"/>
</dbReference>
<dbReference type="EMBL" id="BART01029065">
    <property type="protein sequence ID" value="GAG96664.1"/>
    <property type="molecule type" value="Genomic_DNA"/>
</dbReference>